<dbReference type="Proteomes" id="UP001056120">
    <property type="component" value="Linkage Group LG15"/>
</dbReference>
<name>A0ACB9FYW3_9ASTR</name>
<protein>
    <submittedName>
        <fullName evidence="1">Uncharacterized protein</fullName>
    </submittedName>
</protein>
<sequence>MAYVIQTIDADIGTTNKPQDCNQLLGGTSIPKNISKYTEAKLKFKDRDMKALGLLTMALPSEIYQNFNTHKSAETASPFKLGFHKPSQNVNNGQGSPSNLHQASTPRPAALVSQMTNMGGESYDWSAHGEDVMQGQINQEINQELKKSEKLYKEKIDALNKDITEITDQKNILEIQQEDLLVKLPSARYELVVAKVYIDKFEVSSKTVNGICEKQTQQKVKSGIGYNNVPPSFNGYYTCLLDPKIDTSHTPYVSLSVDPDVKPSRD</sequence>
<proteinExistence type="predicted"/>
<dbReference type="EMBL" id="CM042032">
    <property type="protein sequence ID" value="KAI3776347.1"/>
    <property type="molecule type" value="Genomic_DNA"/>
</dbReference>
<accession>A0ACB9FYW3</accession>
<evidence type="ECO:0000313" key="1">
    <source>
        <dbReference type="EMBL" id="KAI3776347.1"/>
    </source>
</evidence>
<gene>
    <name evidence="1" type="ORF">L1987_46124</name>
</gene>
<evidence type="ECO:0000313" key="2">
    <source>
        <dbReference type="Proteomes" id="UP001056120"/>
    </source>
</evidence>
<comment type="caution">
    <text evidence="1">The sequence shown here is derived from an EMBL/GenBank/DDBJ whole genome shotgun (WGS) entry which is preliminary data.</text>
</comment>
<organism evidence="1 2">
    <name type="scientific">Smallanthus sonchifolius</name>
    <dbReference type="NCBI Taxonomy" id="185202"/>
    <lineage>
        <taxon>Eukaryota</taxon>
        <taxon>Viridiplantae</taxon>
        <taxon>Streptophyta</taxon>
        <taxon>Embryophyta</taxon>
        <taxon>Tracheophyta</taxon>
        <taxon>Spermatophyta</taxon>
        <taxon>Magnoliopsida</taxon>
        <taxon>eudicotyledons</taxon>
        <taxon>Gunneridae</taxon>
        <taxon>Pentapetalae</taxon>
        <taxon>asterids</taxon>
        <taxon>campanulids</taxon>
        <taxon>Asterales</taxon>
        <taxon>Asteraceae</taxon>
        <taxon>Asteroideae</taxon>
        <taxon>Heliantheae alliance</taxon>
        <taxon>Millerieae</taxon>
        <taxon>Smallanthus</taxon>
    </lineage>
</organism>
<reference evidence="2" key="1">
    <citation type="journal article" date="2022" name="Mol. Ecol. Resour.">
        <title>The genomes of chicory, endive, great burdock and yacon provide insights into Asteraceae palaeo-polyploidization history and plant inulin production.</title>
        <authorList>
            <person name="Fan W."/>
            <person name="Wang S."/>
            <person name="Wang H."/>
            <person name="Wang A."/>
            <person name="Jiang F."/>
            <person name="Liu H."/>
            <person name="Zhao H."/>
            <person name="Xu D."/>
            <person name="Zhang Y."/>
        </authorList>
    </citation>
    <scope>NUCLEOTIDE SEQUENCE [LARGE SCALE GENOMIC DNA]</scope>
    <source>
        <strain evidence="2">cv. Yunnan</strain>
    </source>
</reference>
<keyword evidence="2" id="KW-1185">Reference proteome</keyword>
<reference evidence="1 2" key="2">
    <citation type="journal article" date="2022" name="Mol. Ecol. Resour.">
        <title>The genomes of chicory, endive, great burdock and yacon provide insights into Asteraceae paleo-polyploidization history and plant inulin production.</title>
        <authorList>
            <person name="Fan W."/>
            <person name="Wang S."/>
            <person name="Wang H."/>
            <person name="Wang A."/>
            <person name="Jiang F."/>
            <person name="Liu H."/>
            <person name="Zhao H."/>
            <person name="Xu D."/>
            <person name="Zhang Y."/>
        </authorList>
    </citation>
    <scope>NUCLEOTIDE SEQUENCE [LARGE SCALE GENOMIC DNA]</scope>
    <source>
        <strain evidence="2">cv. Yunnan</strain>
        <tissue evidence="1">Leaves</tissue>
    </source>
</reference>